<gene>
    <name evidence="9" type="ORF">HYQ45_007527</name>
</gene>
<feature type="compositionally biased region" description="Basic and acidic residues" evidence="6">
    <location>
        <begin position="665"/>
        <end position="685"/>
    </location>
</feature>
<feature type="region of interest" description="Disordered" evidence="6">
    <location>
        <begin position="1"/>
        <end position="69"/>
    </location>
</feature>
<comment type="subcellular location">
    <subcellularLocation>
        <location evidence="1">Cytoplasm</location>
        <location evidence="1">Cytoskeleton</location>
        <location evidence="1">Microtubule organizing center</location>
    </subcellularLocation>
</comment>
<name>A0A8I2ZM28_VERLO</name>
<feature type="compositionally biased region" description="Low complexity" evidence="6">
    <location>
        <begin position="1045"/>
        <end position="1057"/>
    </location>
</feature>
<keyword evidence="3" id="KW-0597">Phosphoprotein</keyword>
<feature type="compositionally biased region" description="Basic and acidic residues" evidence="6">
    <location>
        <begin position="1135"/>
        <end position="1146"/>
    </location>
</feature>
<dbReference type="Proteomes" id="UP000689129">
    <property type="component" value="Unassembled WGS sequence"/>
</dbReference>
<feature type="region of interest" description="Disordered" evidence="6">
    <location>
        <begin position="943"/>
        <end position="963"/>
    </location>
</feature>
<feature type="region of interest" description="Disordered" evidence="6">
    <location>
        <begin position="886"/>
        <end position="906"/>
    </location>
</feature>
<dbReference type="Pfam" id="PF07989">
    <property type="entry name" value="Cnn_1N"/>
    <property type="match status" value="1"/>
</dbReference>
<keyword evidence="5" id="KW-0206">Cytoskeleton</keyword>
<feature type="region of interest" description="Disordered" evidence="6">
    <location>
        <begin position="665"/>
        <end position="690"/>
    </location>
</feature>
<evidence type="ECO:0000259" key="8">
    <source>
        <dbReference type="Pfam" id="PF10495"/>
    </source>
</evidence>
<reference evidence="9" key="1">
    <citation type="journal article" date="2021" name="Mol. Plant Pathol.">
        <title>A 20-kb lineage-specific genomic region tames virulence in pathogenic amphidiploid Verticillium longisporum.</title>
        <authorList>
            <person name="Harting R."/>
            <person name="Starke J."/>
            <person name="Kusch H."/>
            <person name="Poggeler S."/>
            <person name="Maurus I."/>
            <person name="Schluter R."/>
            <person name="Landesfeind M."/>
            <person name="Bulla I."/>
            <person name="Nowrousian M."/>
            <person name="de Jonge R."/>
            <person name="Stahlhut G."/>
            <person name="Hoff K.J."/>
            <person name="Asshauer K.P."/>
            <person name="Thurmer A."/>
            <person name="Stanke M."/>
            <person name="Daniel R."/>
            <person name="Morgenstern B."/>
            <person name="Thomma B.P.H.J."/>
            <person name="Kronstad J.W."/>
            <person name="Braus-Stromeyer S.A."/>
            <person name="Braus G.H."/>
        </authorList>
    </citation>
    <scope>NUCLEOTIDE SEQUENCE</scope>
    <source>
        <strain evidence="9">Vl32</strain>
    </source>
</reference>
<evidence type="ECO:0000313" key="9">
    <source>
        <dbReference type="EMBL" id="KAG7134556.1"/>
    </source>
</evidence>
<feature type="domain" description="Centrosomin N-terminal motif 1" evidence="7">
    <location>
        <begin position="172"/>
        <end position="245"/>
    </location>
</feature>
<dbReference type="Pfam" id="PF10495">
    <property type="entry name" value="PACT_coil_coil"/>
    <property type="match status" value="1"/>
</dbReference>
<dbReference type="PANTHER" id="PTHR43941:SF1">
    <property type="entry name" value="STRUCTURAL MAINTENANCE OF CHROMOSOMES PROTEIN 2"/>
    <property type="match status" value="1"/>
</dbReference>
<dbReference type="GO" id="GO:0005815">
    <property type="term" value="C:microtubule organizing center"/>
    <property type="evidence" value="ECO:0007669"/>
    <property type="project" value="UniProtKB-SubCell"/>
</dbReference>
<dbReference type="InterPro" id="IPR012943">
    <property type="entry name" value="Cnn_1N"/>
</dbReference>
<feature type="compositionally biased region" description="Basic and acidic residues" evidence="6">
    <location>
        <begin position="943"/>
        <end position="957"/>
    </location>
</feature>
<feature type="region of interest" description="Disordered" evidence="6">
    <location>
        <begin position="140"/>
        <end position="170"/>
    </location>
</feature>
<evidence type="ECO:0000313" key="10">
    <source>
        <dbReference type="Proteomes" id="UP000689129"/>
    </source>
</evidence>
<dbReference type="PANTHER" id="PTHR43941">
    <property type="entry name" value="STRUCTURAL MAINTENANCE OF CHROMOSOMES PROTEIN 2"/>
    <property type="match status" value="1"/>
</dbReference>
<feature type="compositionally biased region" description="Polar residues" evidence="6">
    <location>
        <begin position="140"/>
        <end position="151"/>
    </location>
</feature>
<keyword evidence="4" id="KW-0175">Coiled coil</keyword>
<evidence type="ECO:0000256" key="1">
    <source>
        <dbReference type="ARBA" id="ARBA00004267"/>
    </source>
</evidence>
<keyword evidence="2" id="KW-0963">Cytoplasm</keyword>
<feature type="compositionally biased region" description="Basic and acidic residues" evidence="6">
    <location>
        <begin position="887"/>
        <end position="906"/>
    </location>
</feature>
<feature type="region of interest" description="Disordered" evidence="6">
    <location>
        <begin position="1135"/>
        <end position="1158"/>
    </location>
</feature>
<evidence type="ECO:0000256" key="5">
    <source>
        <dbReference type="ARBA" id="ARBA00023212"/>
    </source>
</evidence>
<evidence type="ECO:0000256" key="4">
    <source>
        <dbReference type="ARBA" id="ARBA00023054"/>
    </source>
</evidence>
<feature type="compositionally biased region" description="Polar residues" evidence="6">
    <location>
        <begin position="542"/>
        <end position="552"/>
    </location>
</feature>
<feature type="region of interest" description="Disordered" evidence="6">
    <location>
        <begin position="542"/>
        <end position="563"/>
    </location>
</feature>
<proteinExistence type="predicted"/>
<evidence type="ECO:0000256" key="3">
    <source>
        <dbReference type="ARBA" id="ARBA00022553"/>
    </source>
</evidence>
<feature type="region of interest" description="Disordered" evidence="6">
    <location>
        <begin position="974"/>
        <end position="993"/>
    </location>
</feature>
<feature type="compositionally biased region" description="Basic and acidic residues" evidence="6">
    <location>
        <begin position="553"/>
        <end position="563"/>
    </location>
</feature>
<dbReference type="InterPro" id="IPR019528">
    <property type="entry name" value="PACT_domain"/>
</dbReference>
<dbReference type="GO" id="GO:0005737">
    <property type="term" value="C:cytoplasm"/>
    <property type="evidence" value="ECO:0007669"/>
    <property type="project" value="UniProtKB-ARBA"/>
</dbReference>
<feature type="domain" description="Pericentrin/AKAP-450 centrosomal targeting" evidence="8">
    <location>
        <begin position="1280"/>
        <end position="1371"/>
    </location>
</feature>
<sequence>MARPGYGGVLDTPGTNVGDATYLDRQPDFDMSQEVSFQSPAKDKNIFQQLRHGRPSLRTPRGRGPLADRRNLPLQGAEFTPMLKSATRNSARRAAFGKENGAVPATPAALDRIEEDLTPIPNADASMYSRNASYVDNTLPQVDTSSANSTPLVPLPRRGDGKGPLQDGNQLSLREQENVIDRIEKENFGLKLKIHFLEEALRKAGPGFSEAALKENTELKVDKVTMQRDLQKYKKHLTTAEKDLESYRQQMLQLQEKAKKKYADEKQLAEIDRLQQSLEEKESDLEYLQRQVQQEKGDSAEVEKLRDEIGDLEADLREKDRLIGEHEDQVDDLQAKLNEKDEVLGEREDEIEDYKARLKRAETNAAGEHDEQLRDLETKLQETEAQFKHAQRRMIEMEQEAETQSRQALRRITELEQKAEDEAKQAQRRILELEQKAEAGSSANDELEDARDTIQDLEASIRRLEAQVDEIQDKADDAISDKKRAESDLQELQDEMANKSVVTKGFSRQKEERLTRLQKELEQADERYATLEKEFSQAMTENRSLKSSIQETRQSKDLSEQEHHSLVAKVEELRKELQARIDEKSLLQTRHDALTSESASLQRDVSRLQRSVDELEENLSQERDHALGIETHIRNQFKGDIDRLNDEISDLQAEIRERDNLYDNDSEKWETDRRTLQSERDRAQEKASSLESTIARLREAEGNLSGKEAQLQEALRSEAERHKNEQASLNRQISDLRQDLDSRQSMLTELRNELSATRDELRQTQVDYQSQSEKIESLEDEVEVLQTTLDEESEHSREELEAARRECEDLKQQLESLRRTADLARGTASSYQQNETRASASLERLQTQLDDSTAQVVKLGKEKKDLQDRLASLDLEMRSLRNSLAEARAERDEVESEMKRLQHSGEETLRVDRERLDLRTAKMKLDNEVRRLKEENNVLMEQRRSLERSLEDEIDKSAEEEERLNQEILQLQSKLREASSSDGPESSSTRRTIRELERRIRDYEDQLAATTNVPVGNVTEGNSELSLIADLERQAHEAEMSRLIASPNSSSTSARPSEVNSLRTQLSSAQQSVQEFKTKARDAERKIGQIERDFQSRLDDLEDQKASLEQALEDAQRDADEVTVLHEKALRRLSQKLEKSERERKAAASSRLNLDSMSSEHRNLQELLQQSEAETDALEHDVLQQQDAIDALSAAEASLRRKLERTRSERAAYRLTAEKLQRDIRELKAAADTAPQGHAVYDTLNESAIDTVIRAAEGAEERHGKELRGMALQMEWMQARWEREVSMRADAAYAKKFLQLELEVAHTCNKAQLRELEQIRTEVLGSRRALAAPPPSLAGRLARPPGSRPTFKAVATMARFVARAKICAREWARHEATRKKLADRVEEMRRMKKRRGLKVVREEEEHAV</sequence>
<feature type="region of interest" description="Disordered" evidence="6">
    <location>
        <begin position="1043"/>
        <end position="1062"/>
    </location>
</feature>
<dbReference type="OrthoDB" id="10255000at2759"/>
<organism evidence="9 10">
    <name type="scientific">Verticillium longisporum</name>
    <name type="common">Verticillium dahliae var. longisporum</name>
    <dbReference type="NCBI Taxonomy" id="100787"/>
    <lineage>
        <taxon>Eukaryota</taxon>
        <taxon>Fungi</taxon>
        <taxon>Dikarya</taxon>
        <taxon>Ascomycota</taxon>
        <taxon>Pezizomycotina</taxon>
        <taxon>Sordariomycetes</taxon>
        <taxon>Hypocreomycetidae</taxon>
        <taxon>Glomerellales</taxon>
        <taxon>Plectosphaerellaceae</taxon>
        <taxon>Verticillium</taxon>
    </lineage>
</organism>
<protein>
    <submittedName>
        <fullName evidence="9">Spindle pole body component like protein</fullName>
    </submittedName>
</protein>
<evidence type="ECO:0000259" key="7">
    <source>
        <dbReference type="Pfam" id="PF07989"/>
    </source>
</evidence>
<evidence type="ECO:0000256" key="2">
    <source>
        <dbReference type="ARBA" id="ARBA00022490"/>
    </source>
</evidence>
<comment type="caution">
    <text evidence="9">The sequence shown here is derived from an EMBL/GenBank/DDBJ whole genome shotgun (WGS) entry which is preliminary data.</text>
</comment>
<accession>A0A8I2ZM28</accession>
<feature type="compositionally biased region" description="Low complexity" evidence="6">
    <location>
        <begin position="980"/>
        <end position="990"/>
    </location>
</feature>
<dbReference type="EMBL" id="JAEMWZ010000135">
    <property type="protein sequence ID" value="KAG7134556.1"/>
    <property type="molecule type" value="Genomic_DNA"/>
</dbReference>
<evidence type="ECO:0000256" key="6">
    <source>
        <dbReference type="SAM" id="MobiDB-lite"/>
    </source>
</evidence>